<name>A0A1I8EVP0_WUCBA</name>
<comment type="function">
    <text evidence="5">Catalyzes the cleavage of glutathione into 5-oxo-L-proline and a Cys-Gly dipeptide. Acts specifically on glutathione, but not on other gamma-glutamyl peptides.</text>
</comment>
<dbReference type="STRING" id="6293.A0A1I8EVP0"/>
<evidence type="ECO:0000256" key="6">
    <source>
        <dbReference type="ARBA" id="ARBA00048073"/>
    </source>
</evidence>
<dbReference type="EC" id="4.3.2.7" evidence="2"/>
<dbReference type="SUPFAM" id="SSF110857">
    <property type="entry name" value="Gamma-glutamyl cyclotransferase-like"/>
    <property type="match status" value="1"/>
</dbReference>
<evidence type="ECO:0000256" key="2">
    <source>
        <dbReference type="ARBA" id="ARBA00012344"/>
    </source>
</evidence>
<dbReference type="Pfam" id="PF04752">
    <property type="entry name" value="ChaC"/>
    <property type="match status" value="1"/>
</dbReference>
<protein>
    <recommendedName>
        <fullName evidence="2">glutathione-specific gamma-glutamylcyclotransferase</fullName>
        <ecNumber evidence="2">4.3.2.7</ecNumber>
    </recommendedName>
    <alternativeName>
        <fullName evidence="4">Cation transport regulator-like protein 2</fullName>
    </alternativeName>
</protein>
<dbReference type="InterPro" id="IPR006840">
    <property type="entry name" value="ChaC"/>
</dbReference>
<keyword evidence="3" id="KW-0456">Lyase</keyword>
<dbReference type="Gene3D" id="3.10.490.10">
    <property type="entry name" value="Gamma-glutamyl cyclotransferase-like"/>
    <property type="match status" value="1"/>
</dbReference>
<proteinExistence type="inferred from homology"/>
<accession>A0A1I8EVP0</accession>
<feature type="transmembrane region" description="Helical" evidence="7">
    <location>
        <begin position="12"/>
        <end position="34"/>
    </location>
</feature>
<sequence>MLSSINHFRAKFFFFFFFFFKKMWIFGYGSLLWYTDFPYRNVIPGVVRGYSRRFWQLSPDHRGTASSPGRTVTLVTDKNGSCWGLAYEIAEEQVSDTIRYLDIREKAGYFRKEVMFYPDNGDPFFPINVYLAAEEENPYFTGPTDEKNIVHSILRARGISGTNIEYVLRLAECVHRMAPHINDEHLFAIERKVVEGCHQLNIQDDYLLKYLNQKHPTESFTKN</sequence>
<dbReference type="GO" id="GO:0005737">
    <property type="term" value="C:cytoplasm"/>
    <property type="evidence" value="ECO:0007669"/>
    <property type="project" value="TreeGrafter"/>
</dbReference>
<comment type="similarity">
    <text evidence="1">Belongs to the gamma-glutamylcyclotransferase family. ChaC subfamily.</text>
</comment>
<dbReference type="WBParaSite" id="maker-PairedContig_5299-snap-gene-0.26-mRNA-1">
    <property type="protein sequence ID" value="maker-PairedContig_5299-snap-gene-0.26-mRNA-1"/>
    <property type="gene ID" value="maker-PairedContig_5299-snap-gene-0.26"/>
</dbReference>
<evidence type="ECO:0000256" key="5">
    <source>
        <dbReference type="ARBA" id="ARBA00045227"/>
    </source>
</evidence>
<dbReference type="InterPro" id="IPR013024">
    <property type="entry name" value="GGCT-like"/>
</dbReference>
<evidence type="ECO:0000313" key="8">
    <source>
        <dbReference type="WBParaSite" id="maker-PairedContig_5299-snap-gene-0.26-mRNA-1"/>
    </source>
</evidence>
<reference evidence="8" key="1">
    <citation type="submission" date="2016-11" db="UniProtKB">
        <authorList>
            <consortium name="WormBaseParasite"/>
        </authorList>
    </citation>
    <scope>IDENTIFICATION</scope>
    <source>
        <strain evidence="8">pt0022</strain>
    </source>
</reference>
<dbReference type="InterPro" id="IPR036568">
    <property type="entry name" value="GGCT-like_sf"/>
</dbReference>
<organism evidence="8">
    <name type="scientific">Wuchereria bancrofti</name>
    <dbReference type="NCBI Taxonomy" id="6293"/>
    <lineage>
        <taxon>Eukaryota</taxon>
        <taxon>Metazoa</taxon>
        <taxon>Ecdysozoa</taxon>
        <taxon>Nematoda</taxon>
        <taxon>Chromadorea</taxon>
        <taxon>Rhabditida</taxon>
        <taxon>Spirurina</taxon>
        <taxon>Spiruromorpha</taxon>
        <taxon>Filarioidea</taxon>
        <taxon>Onchocercidae</taxon>
        <taxon>Wuchereria</taxon>
    </lineage>
</organism>
<keyword evidence="7" id="KW-0472">Membrane</keyword>
<evidence type="ECO:0000256" key="3">
    <source>
        <dbReference type="ARBA" id="ARBA00023239"/>
    </source>
</evidence>
<dbReference type="GO" id="GO:0061928">
    <property type="term" value="F:glutathione specific gamma-glutamylcyclotransferase activity"/>
    <property type="evidence" value="ECO:0007669"/>
    <property type="project" value="UniProtKB-EC"/>
</dbReference>
<dbReference type="PANTHER" id="PTHR12192">
    <property type="entry name" value="CATION TRANSPORT PROTEIN CHAC-RELATED"/>
    <property type="match status" value="1"/>
</dbReference>
<keyword evidence="7" id="KW-1133">Transmembrane helix</keyword>
<evidence type="ECO:0000256" key="1">
    <source>
        <dbReference type="ARBA" id="ARBA00009662"/>
    </source>
</evidence>
<evidence type="ECO:0000256" key="4">
    <source>
        <dbReference type="ARBA" id="ARBA00043195"/>
    </source>
</evidence>
<dbReference type="GO" id="GO:0006751">
    <property type="term" value="P:glutathione catabolic process"/>
    <property type="evidence" value="ECO:0007669"/>
    <property type="project" value="InterPro"/>
</dbReference>
<evidence type="ECO:0000256" key="7">
    <source>
        <dbReference type="SAM" id="Phobius"/>
    </source>
</evidence>
<dbReference type="PANTHER" id="PTHR12192:SF2">
    <property type="entry name" value="GLUTATHIONE-SPECIFIC GAMMA-GLUTAMYLCYCLOTRANSFERASE 2"/>
    <property type="match status" value="1"/>
</dbReference>
<dbReference type="CDD" id="cd06661">
    <property type="entry name" value="GGCT_like"/>
    <property type="match status" value="1"/>
</dbReference>
<keyword evidence="7" id="KW-0812">Transmembrane</keyword>
<dbReference type="AlphaFoldDB" id="A0A1I8EVP0"/>
<comment type="catalytic activity">
    <reaction evidence="6">
        <text>glutathione = L-cysteinylglycine + 5-oxo-L-proline</text>
        <dbReference type="Rhea" id="RHEA:47724"/>
        <dbReference type="ChEBI" id="CHEBI:57925"/>
        <dbReference type="ChEBI" id="CHEBI:58402"/>
        <dbReference type="ChEBI" id="CHEBI:61694"/>
        <dbReference type="EC" id="4.3.2.7"/>
    </reaction>
</comment>